<evidence type="ECO:0000256" key="6">
    <source>
        <dbReference type="SAM" id="Coils"/>
    </source>
</evidence>
<dbReference type="GO" id="GO:0003746">
    <property type="term" value="F:translation elongation factor activity"/>
    <property type="evidence" value="ECO:0007669"/>
    <property type="project" value="UniProtKB-KW"/>
</dbReference>
<evidence type="ECO:0000256" key="5">
    <source>
        <dbReference type="RuleBase" id="RU003791"/>
    </source>
</evidence>
<feature type="compositionally biased region" description="Acidic residues" evidence="7">
    <location>
        <begin position="137"/>
        <end position="158"/>
    </location>
</feature>
<dbReference type="AlphaFoldDB" id="A0A2P2I049"/>
<dbReference type="FunFam" id="3.30.70.60:FF:000001">
    <property type="entry name" value="Elongation factor 1-beta 1 like"/>
    <property type="match status" value="1"/>
</dbReference>
<evidence type="ECO:0000256" key="4">
    <source>
        <dbReference type="ARBA" id="ARBA00022917"/>
    </source>
</evidence>
<dbReference type="Pfam" id="PF00736">
    <property type="entry name" value="EF1_GNE"/>
    <property type="match status" value="1"/>
</dbReference>
<accession>A0A2P2I049</accession>
<keyword evidence="3 5" id="KW-0251">Elongation factor</keyword>
<feature type="domain" description="Elongation factor 1 beta central acidic region eukaryote" evidence="9">
    <location>
        <begin position="146"/>
        <end position="175"/>
    </location>
</feature>
<dbReference type="CDD" id="cd00292">
    <property type="entry name" value="EF1B"/>
    <property type="match status" value="1"/>
</dbReference>
<reference evidence="10" key="1">
    <citation type="journal article" date="2018" name="Biosci. Biotechnol. Biochem.">
        <title>Polysaccharide hydrolase of the hadal zone amphipods Hirondellea gigas.</title>
        <authorList>
            <person name="Kobayashi H."/>
            <person name="Nagahama T."/>
            <person name="Arai W."/>
            <person name="Sasagawa Y."/>
            <person name="Umeda M."/>
            <person name="Hayashi T."/>
            <person name="Nikaido I."/>
            <person name="Watanabe H."/>
            <person name="Oguri K."/>
            <person name="Kitazato H."/>
            <person name="Fujioka K."/>
            <person name="Kido Y."/>
            <person name="Takami H."/>
        </authorList>
    </citation>
    <scope>NUCLEOTIDE SEQUENCE</scope>
    <source>
        <tissue evidence="10">Whole body</tissue>
    </source>
</reference>
<evidence type="ECO:0000313" key="10">
    <source>
        <dbReference type="EMBL" id="LAB67408.1"/>
    </source>
</evidence>
<protein>
    <submittedName>
        <fullName evidence="10">Elongation factor 1-delta-like</fullName>
    </submittedName>
</protein>
<feature type="region of interest" description="Disordered" evidence="7">
    <location>
        <begin position="130"/>
        <end position="158"/>
    </location>
</feature>
<evidence type="ECO:0000256" key="2">
    <source>
        <dbReference type="ARBA" id="ARBA00011613"/>
    </source>
</evidence>
<dbReference type="EMBL" id="IACF01001722">
    <property type="protein sequence ID" value="LAB67408.1"/>
    <property type="molecule type" value="mRNA"/>
</dbReference>
<dbReference type="Gene3D" id="3.30.70.60">
    <property type="match status" value="1"/>
</dbReference>
<dbReference type="SMART" id="SM01182">
    <property type="entry name" value="EF-1_beta_acid"/>
    <property type="match status" value="1"/>
</dbReference>
<dbReference type="InterPro" id="IPR014717">
    <property type="entry name" value="Transl_elong_EF1B/ribsomal_bS6"/>
</dbReference>
<dbReference type="InterPro" id="IPR018940">
    <property type="entry name" value="EF-1_beta_acid_region_euk"/>
</dbReference>
<keyword evidence="4 5" id="KW-0648">Protein biosynthesis</keyword>
<dbReference type="SUPFAM" id="SSF54984">
    <property type="entry name" value="eEF-1beta-like"/>
    <property type="match status" value="1"/>
</dbReference>
<keyword evidence="6" id="KW-0175">Coiled coil</keyword>
<dbReference type="GO" id="GO:0005829">
    <property type="term" value="C:cytosol"/>
    <property type="evidence" value="ECO:0007669"/>
    <property type="project" value="TreeGrafter"/>
</dbReference>
<evidence type="ECO:0000259" key="8">
    <source>
        <dbReference type="SMART" id="SM00888"/>
    </source>
</evidence>
<dbReference type="PANTHER" id="PTHR11595">
    <property type="entry name" value="EF-HAND AND COILED-COIL DOMAIN-CONTAINING FAMILY MEMBER"/>
    <property type="match status" value="1"/>
</dbReference>
<sequence length="270" mass="29659">MGLELAQETVWFDKWRYDDAEANFHAQKTNLDCGSVPADAPEEESSAAVAVPCSRVQQQTPEPQPQGRLTITNAAAPADVLNRVTKLEGENSTLRKSVESLEQSVKDLTERLAALECSCRSAAATNTTIPAATKPVEEDDDDDVDLFGSDDDEEEESAEAARIREERLKSYAEKKSKKVTPVAKSSVLLDCKPWDDETDFKKMEAAIRDIKMDGLVWGAAKLVPLAFGIHKLSILVTVVDEKVSIDDLSEQIEAIEEYVQSVDVAAFNKV</sequence>
<dbReference type="SMART" id="SM00888">
    <property type="entry name" value="EF1_GNE"/>
    <property type="match status" value="1"/>
</dbReference>
<evidence type="ECO:0000256" key="1">
    <source>
        <dbReference type="ARBA" id="ARBA00007411"/>
    </source>
</evidence>
<dbReference type="PROSITE" id="PS00824">
    <property type="entry name" value="EF1BD_1"/>
    <property type="match status" value="1"/>
</dbReference>
<comment type="similarity">
    <text evidence="1 5">Belongs to the EF-1-beta/EF-1-delta family.</text>
</comment>
<dbReference type="PROSITE" id="PS00825">
    <property type="entry name" value="EF1BD_2"/>
    <property type="match status" value="1"/>
</dbReference>
<evidence type="ECO:0000256" key="7">
    <source>
        <dbReference type="SAM" id="MobiDB-lite"/>
    </source>
</evidence>
<dbReference type="InterPro" id="IPR014038">
    <property type="entry name" value="EF1B_bsu/dsu_GNE"/>
</dbReference>
<dbReference type="InterPro" id="IPR001326">
    <property type="entry name" value="Transl_elong_EF1B_B/D_CS"/>
</dbReference>
<comment type="subunit">
    <text evidence="2">EF-1 is composed of 4 subunits: alpha, beta, delta, and gamma.</text>
</comment>
<dbReference type="InterPro" id="IPR049720">
    <property type="entry name" value="EF1B_bsu/dsu"/>
</dbReference>
<feature type="domain" description="Translation elongation factor EF1B beta/delta subunit guanine nucleotide exchange" evidence="8">
    <location>
        <begin position="184"/>
        <end position="270"/>
    </location>
</feature>
<dbReference type="GO" id="GO:0005085">
    <property type="term" value="F:guanyl-nucleotide exchange factor activity"/>
    <property type="evidence" value="ECO:0007669"/>
    <property type="project" value="TreeGrafter"/>
</dbReference>
<proteinExistence type="evidence at transcript level"/>
<name>A0A2P2I049_9CRUS</name>
<evidence type="ECO:0000259" key="9">
    <source>
        <dbReference type="SMART" id="SM01182"/>
    </source>
</evidence>
<dbReference type="GO" id="GO:0005853">
    <property type="term" value="C:eukaryotic translation elongation factor 1 complex"/>
    <property type="evidence" value="ECO:0007669"/>
    <property type="project" value="InterPro"/>
</dbReference>
<evidence type="ECO:0000256" key="3">
    <source>
        <dbReference type="ARBA" id="ARBA00022768"/>
    </source>
</evidence>
<dbReference type="PANTHER" id="PTHR11595:SF26">
    <property type="entry name" value="ELONGATION FACTOR 1-DELTA"/>
    <property type="match status" value="1"/>
</dbReference>
<feature type="coiled-coil region" evidence="6">
    <location>
        <begin position="84"/>
        <end position="118"/>
    </location>
</feature>
<dbReference type="Pfam" id="PF10587">
    <property type="entry name" value="EF-1_beta_acid"/>
    <property type="match status" value="1"/>
</dbReference>
<dbReference type="InterPro" id="IPR036219">
    <property type="entry name" value="eEF-1beta-like_sf"/>
</dbReference>
<organism evidence="10">
    <name type="scientific">Hirondellea gigas</name>
    <dbReference type="NCBI Taxonomy" id="1518452"/>
    <lineage>
        <taxon>Eukaryota</taxon>
        <taxon>Metazoa</taxon>
        <taxon>Ecdysozoa</taxon>
        <taxon>Arthropoda</taxon>
        <taxon>Crustacea</taxon>
        <taxon>Multicrustacea</taxon>
        <taxon>Malacostraca</taxon>
        <taxon>Eumalacostraca</taxon>
        <taxon>Peracarida</taxon>
        <taxon>Amphipoda</taxon>
        <taxon>Amphilochidea</taxon>
        <taxon>Lysianassida</taxon>
        <taxon>Lysianassidira</taxon>
        <taxon>Lysianassoidea</taxon>
        <taxon>Lysianassidae</taxon>
        <taxon>Hirondellea</taxon>
    </lineage>
</organism>